<evidence type="ECO:0000313" key="3">
    <source>
        <dbReference type="EMBL" id="MXP75710.1"/>
    </source>
</evidence>
<proteinExistence type="predicted"/>
<accession>A0A7X3MG92</accession>
<organism evidence="3 4">
    <name type="scientific">Sporofaciens musculi</name>
    <dbReference type="NCBI Taxonomy" id="2681861"/>
    <lineage>
        <taxon>Bacteria</taxon>
        <taxon>Bacillati</taxon>
        <taxon>Bacillota</taxon>
        <taxon>Clostridia</taxon>
        <taxon>Lachnospirales</taxon>
        <taxon>Lachnospiraceae</taxon>
        <taxon>Sporofaciens</taxon>
    </lineage>
</organism>
<dbReference type="AlphaFoldDB" id="A0A7X3MG92"/>
<feature type="region of interest" description="Disordered" evidence="1">
    <location>
        <begin position="139"/>
        <end position="174"/>
    </location>
</feature>
<comment type="caution">
    <text evidence="3">The sequence shown here is derived from an EMBL/GenBank/DDBJ whole genome shotgun (WGS) entry which is preliminary data.</text>
</comment>
<dbReference type="EMBL" id="WUQX01000001">
    <property type="protein sequence ID" value="MXP75710.1"/>
    <property type="molecule type" value="Genomic_DNA"/>
</dbReference>
<reference evidence="3 4" key="1">
    <citation type="submission" date="2019-12" db="EMBL/GenBank/DDBJ databases">
        <title>Sporaefaciens musculi gen. nov., sp. nov., a novel bacterium isolated from the caecum of an obese mouse.</title>
        <authorList>
            <person name="Rasmussen T.S."/>
            <person name="Streidl T."/>
            <person name="Hitch T.C.A."/>
            <person name="Wortmann E."/>
            <person name="Deptula P."/>
            <person name="Hansen M."/>
            <person name="Nielsen D.S."/>
            <person name="Clavel T."/>
            <person name="Vogensen F.K."/>
        </authorList>
    </citation>
    <scope>NUCLEOTIDE SEQUENCE [LARGE SCALE GENOMIC DNA]</scope>
    <source>
        <strain evidence="3 4">WCA-9-b2</strain>
    </source>
</reference>
<evidence type="ECO:0000313" key="4">
    <source>
        <dbReference type="Proteomes" id="UP000460412"/>
    </source>
</evidence>
<gene>
    <name evidence="3" type="ORF">GN277_10020</name>
</gene>
<feature type="domain" description="DUF3849" evidence="2">
    <location>
        <begin position="7"/>
        <end position="134"/>
    </location>
</feature>
<protein>
    <submittedName>
        <fullName evidence="3">DUF3849 domain-containing protein</fullName>
    </submittedName>
</protein>
<feature type="compositionally biased region" description="Basic and acidic residues" evidence="1">
    <location>
        <begin position="157"/>
        <end position="167"/>
    </location>
</feature>
<evidence type="ECO:0000259" key="2">
    <source>
        <dbReference type="Pfam" id="PF12960"/>
    </source>
</evidence>
<dbReference type="Proteomes" id="UP000460412">
    <property type="component" value="Unassembled WGS sequence"/>
</dbReference>
<dbReference type="Pfam" id="PF12960">
    <property type="entry name" value="DUF3849"/>
    <property type="match status" value="1"/>
</dbReference>
<evidence type="ECO:0000256" key="1">
    <source>
        <dbReference type="SAM" id="MobiDB-lite"/>
    </source>
</evidence>
<sequence length="174" mass="19722">MKDTTPIYFHSATYAHEHGELNQYYTSHKANIACKEAIEQAIADNYRDNCLGSACVQQVLQQFDPGRIFYVLANTVRQKDYDGRISRDNKAWAQTVPVCEDKDGFGYDQNVYFVVDRSHTGLMDLFLTQARREYALAQEKPSVRDSLNKSAGQQAAHSDKPKIKKEQAITGPIL</sequence>
<dbReference type="InterPro" id="IPR024383">
    <property type="entry name" value="DUF3849"/>
</dbReference>
<keyword evidence="4" id="KW-1185">Reference proteome</keyword>
<name>A0A7X3MG92_9FIRM</name>